<organism evidence="3 4">
    <name type="scientific">Mya arenaria</name>
    <name type="common">Soft-shell clam</name>
    <dbReference type="NCBI Taxonomy" id="6604"/>
    <lineage>
        <taxon>Eukaryota</taxon>
        <taxon>Metazoa</taxon>
        <taxon>Spiralia</taxon>
        <taxon>Lophotrochozoa</taxon>
        <taxon>Mollusca</taxon>
        <taxon>Bivalvia</taxon>
        <taxon>Autobranchia</taxon>
        <taxon>Heteroconchia</taxon>
        <taxon>Euheterodonta</taxon>
        <taxon>Imparidentia</taxon>
        <taxon>Neoheterodontei</taxon>
        <taxon>Myida</taxon>
        <taxon>Myoidea</taxon>
        <taxon>Myidae</taxon>
        <taxon>Mya</taxon>
    </lineage>
</organism>
<proteinExistence type="predicted"/>
<accession>A0ABY7DVD8</accession>
<evidence type="ECO:0000259" key="2">
    <source>
        <dbReference type="Pfam" id="PF10441"/>
    </source>
</evidence>
<dbReference type="PANTHER" id="PTHR15682">
    <property type="entry name" value="UNHEALTHY RIBOSOME BIOGENESIS PROTEIN 2 HOMOLOG"/>
    <property type="match status" value="1"/>
</dbReference>
<protein>
    <submittedName>
        <fullName evidence="3">URB2-like protein</fullName>
    </submittedName>
</protein>
<dbReference type="PANTHER" id="PTHR15682:SF2">
    <property type="entry name" value="UNHEALTHY RIBOSOME BIOGENESIS PROTEIN 2 HOMOLOG"/>
    <property type="match status" value="1"/>
</dbReference>
<sequence length="952" mass="107075">VYVQLRDKSLSVPPRLKLLRYAWQSSLVYIPNKHQVLIDLLFGFLINKKKDHSRSYDVYLRAQQGSRDGAEASHVHKKARPIEQLYETFTTFIKNESRDRHDGNHFTAHCMMVELCHLIGLCAGEMSPGAVRGGNLLLGVVTDMELYTLVGEETTNTAQLQFFRQMVDILLECPDSQSFGEVIQALPQTVMLELWTMLTDHLSELPHGGHFPGACAMYNLFLLNVKVADYTVTDMTLTSVYDHIVILETRILSPILGEILKSEDMLTVQRVRALLLHLGTTDWSVVTDIISSMVSFSEAFTLGSRQCTWTGTLWQVTGDNLDLACWDLLLGNLVAMETVLSQEQRRKVAEHIVQALLNKAEHTECNYKTPKSVTQAVLDSGVFFETGELLTEIVTQLWKHGTGTLTHSSPKNESLLRLQESAGHLQQLMSDTGQSLPDMDWTPWINIGQGEESVCKLYLELGTRMLSSCGRLPIFQLLHVPTFLTWMLELVNNTAQLWNRPYLNDSLKSACEEMYVLMARPVLKLASSVKDCTYSHHESLLENGNVHGRLAALWFLQTSARYHTLHASVLTMETKLALWQHLVQVVRQALNTQTPDKQPPLCIENSSEHSSSLKKTDATEYGTGHLRDSRKSRKRKHTSVSEENEMDTSSSKDNGTSDIINQVRAILQCKDDITGSEARDIGICTEPDKLATSEAIEPLDFRILVYKGHLLENGDLLVLQQTQTVMAAILVALNIDQFQDVLRQLEHDMHPSTLQSDRGKVSSSLFIWRSLLKLEFTQEQTKVVRKVAKDLMLNWQCIVERLQGWDDRSVCHGDHSASSSGTATIAASGQGLLLSVVEHSDQDQVSGKPDVIDSLLACAYQMERLFSLIATHKLEFGKLAVYVVADYVTAVQKVTLLPAIKRGVVPAVYRMLDLCDRHAIPQLHVVLPHGLTEIFKLLYADYTKYHKYTGRV</sequence>
<dbReference type="Pfam" id="PF10441">
    <property type="entry name" value="Urb2"/>
    <property type="match status" value="1"/>
</dbReference>
<feature type="non-terminal residue" evidence="3">
    <location>
        <position position="1"/>
    </location>
</feature>
<evidence type="ECO:0000256" key="1">
    <source>
        <dbReference type="SAM" id="MobiDB-lite"/>
    </source>
</evidence>
<feature type="domain" description="Nucleolar 27S pre-rRNA processing Urb2/Npa2 C-terminal" evidence="2">
    <location>
        <begin position="844"/>
        <end position="950"/>
    </location>
</feature>
<name>A0ABY7DVD8_MYAAR</name>
<keyword evidence="4" id="KW-1185">Reference proteome</keyword>
<gene>
    <name evidence="3" type="ORF">MAR_024982</name>
</gene>
<dbReference type="InterPro" id="IPR018849">
    <property type="entry name" value="Urb2/Npa2_C"/>
</dbReference>
<dbReference type="Proteomes" id="UP001164746">
    <property type="component" value="Chromosome 3"/>
</dbReference>
<reference evidence="3" key="1">
    <citation type="submission" date="2022-11" db="EMBL/GenBank/DDBJ databases">
        <title>Centuries of genome instability and evolution in soft-shell clam transmissible cancer (bioRxiv).</title>
        <authorList>
            <person name="Hart S.F.M."/>
            <person name="Yonemitsu M.A."/>
            <person name="Giersch R.M."/>
            <person name="Beal B.F."/>
            <person name="Arriagada G."/>
            <person name="Davis B.W."/>
            <person name="Ostrander E.A."/>
            <person name="Goff S.P."/>
            <person name="Metzger M.J."/>
        </authorList>
    </citation>
    <scope>NUCLEOTIDE SEQUENCE</scope>
    <source>
        <strain evidence="3">MELC-2E11</strain>
        <tissue evidence="3">Siphon/mantle</tissue>
    </source>
</reference>
<dbReference type="InterPro" id="IPR052609">
    <property type="entry name" value="Ribosome_Biogenesis_Reg"/>
</dbReference>
<evidence type="ECO:0000313" key="3">
    <source>
        <dbReference type="EMBL" id="WAR00610.1"/>
    </source>
</evidence>
<feature type="compositionally biased region" description="Polar residues" evidence="1">
    <location>
        <begin position="647"/>
        <end position="656"/>
    </location>
</feature>
<evidence type="ECO:0000313" key="4">
    <source>
        <dbReference type="Proteomes" id="UP001164746"/>
    </source>
</evidence>
<feature type="compositionally biased region" description="Basic residues" evidence="1">
    <location>
        <begin position="628"/>
        <end position="638"/>
    </location>
</feature>
<dbReference type="EMBL" id="CP111014">
    <property type="protein sequence ID" value="WAR00610.1"/>
    <property type="molecule type" value="Genomic_DNA"/>
</dbReference>
<feature type="region of interest" description="Disordered" evidence="1">
    <location>
        <begin position="594"/>
        <end position="656"/>
    </location>
</feature>